<keyword evidence="7" id="KW-1185">Reference proteome</keyword>
<gene>
    <name evidence="6" type="ORF">SI8410_05006788</name>
</gene>
<reference evidence="6" key="1">
    <citation type="submission" date="2020-02" db="EMBL/GenBank/DDBJ databases">
        <authorList>
            <person name="Scholz U."/>
            <person name="Mascher M."/>
            <person name="Fiebig A."/>
        </authorList>
    </citation>
    <scope>NUCLEOTIDE SEQUENCE</scope>
</reference>
<dbReference type="PANTHER" id="PTHR45523">
    <property type="entry name" value="TETRATRICOPEPTIDE REPEAT (TPR)-CONTAINING PROTEIN-RELATED"/>
    <property type="match status" value="1"/>
</dbReference>
<dbReference type="SMART" id="SM00694">
    <property type="entry name" value="DysFC"/>
    <property type="match status" value="1"/>
</dbReference>
<dbReference type="CDD" id="cd00030">
    <property type="entry name" value="C2"/>
    <property type="match status" value="1"/>
</dbReference>
<evidence type="ECO:0000259" key="5">
    <source>
        <dbReference type="PROSITE" id="PS50004"/>
    </source>
</evidence>
<dbReference type="OrthoDB" id="428159at2759"/>
<feature type="region of interest" description="Disordered" evidence="4">
    <location>
        <begin position="1856"/>
        <end position="1881"/>
    </location>
</feature>
<evidence type="ECO:0000256" key="4">
    <source>
        <dbReference type="SAM" id="MobiDB-lite"/>
    </source>
</evidence>
<proteinExistence type="inferred from homology"/>
<dbReference type="PROSITE" id="PS50004">
    <property type="entry name" value="C2"/>
    <property type="match status" value="1"/>
</dbReference>
<dbReference type="InterPro" id="IPR035892">
    <property type="entry name" value="C2_domain_sf"/>
</dbReference>
<evidence type="ECO:0000256" key="3">
    <source>
        <dbReference type="ARBA" id="ARBA00023055"/>
    </source>
</evidence>
<dbReference type="InterPro" id="IPR009291">
    <property type="entry name" value="Vps62"/>
</dbReference>
<dbReference type="PANTHER" id="PTHR45523:SF2">
    <property type="entry name" value="OS02G0470600 PROTEIN"/>
    <property type="match status" value="1"/>
</dbReference>
<dbReference type="Proteomes" id="UP000663760">
    <property type="component" value="Chromosome 5"/>
</dbReference>
<accession>A0A7I8KGK2</accession>
<dbReference type="InterPro" id="IPR026854">
    <property type="entry name" value="VPS13_N"/>
</dbReference>
<protein>
    <recommendedName>
        <fullName evidence="5">C2 domain-containing protein</fullName>
    </recommendedName>
</protein>
<dbReference type="Pfam" id="PF06101">
    <property type="entry name" value="Vps62"/>
    <property type="match status" value="2"/>
</dbReference>
<dbReference type="Pfam" id="PF25036">
    <property type="entry name" value="VPS13_VAB"/>
    <property type="match status" value="1"/>
</dbReference>
<dbReference type="Gene3D" id="2.60.40.150">
    <property type="entry name" value="C2 domain"/>
    <property type="match status" value="1"/>
</dbReference>
<dbReference type="Pfam" id="PF00168">
    <property type="entry name" value="C2"/>
    <property type="match status" value="1"/>
</dbReference>
<dbReference type="Pfam" id="PF12624">
    <property type="entry name" value="VPS13_N"/>
    <property type="match status" value="1"/>
</dbReference>
<keyword evidence="2" id="KW-0813">Transport</keyword>
<dbReference type="GO" id="GO:0016020">
    <property type="term" value="C:membrane"/>
    <property type="evidence" value="ECO:0007669"/>
    <property type="project" value="InterPro"/>
</dbReference>
<keyword evidence="3" id="KW-0445">Lipid transport</keyword>
<dbReference type="SUPFAM" id="SSF49562">
    <property type="entry name" value="C2 domain (Calcium/lipid-binding domain, CaLB)"/>
    <property type="match status" value="1"/>
</dbReference>
<feature type="compositionally biased region" description="Polar residues" evidence="4">
    <location>
        <begin position="1869"/>
        <end position="1881"/>
    </location>
</feature>
<sequence length="4241" mass="474850">MFEDYVLYLLRKYLGEYVHGLSPELLRISVWKGDVVLKDLNLKAEALNSLKLPVIVRAGFIGSITLKVPWKSLGKEPVVVFIDRVFILAHPAPDGQSLKDEDREKLFEAKLKQIEEAELATLEATTKRSRVGSPSGGNSWLGSLVATIIGNLKISITNVHIRYEDTLSNPGHPFCCGLTLSKLAAVTMDEEGNETFDTSGALDKLRKSLQLQRLAVYHDSHSPPWKFEKKWEDLNPAEWTEIFSDGIHGTFQKEADSPLTTKRKYLVSPINGTLKYHRIGKQERHDIGVPLERASLVLSDVSLTISEAQYYDGIKLLETLSRYRTRIEVSHLRPIVRVLDDPRIWWHYFAQASLQQKKMCYRFSWERIRDLCHLRRKYVQLYASSLRKIDVDIYEMRKIEKDLDSKVILLWRLLAHAKVESVKSKEAAQQQAGLKGSWLSFRWLTSSQDVSITNDLVGEKLVDEKRLSKEEWESLNKLLSYHIDEDANPLLGKDVQSIVQLLIDVSISQAAARIISINLTEILCGRFEQLQVTAKMYQKSVHCDLSLKFYGLSAPEGSLVQSVSNERKANALAATFVHLPALENVDWQLSATIAPCHVTVLMKSYERFLEFIKRSNAVSPAVALETATALQMKIEQVTRRAQEQFQMVLEEKNRFALDIDFDAPKVRVPLKGTGLPSTEDFFLDFGHFTLHTRECEREEQRKSLYSRFYVSVRDIAAFFMDVNSGSTTSSVVQKTVDEKSHPFPKDHREVYSLIDRCGMSVVVDMIKIAHPRYPSTRVSMQVPSLDIHFSPARYCRLIDLLDMFNGSWGTNDLITNGHSDSSSVPWYPADLITNARVLVWRGIGNSLAEWQPCFIVLCGLYLYVLESETSQNYQRCVSMGGRQVFEVSPSSVGGSLLSIAVGCRGTDVQKALESSTTMIIEFQGDDEKAVWLKELVQATYRASAPPAIDIFGEAIHKEGESSGTPTCNQGNADLVINGALLETSLSIYGKLDRSKDANEEIILELLAAGGKVNVVRSEADLTVKMKLHSLKVKDELQGRLSSPPQFLACSVLKDNMDSPRLSSLHLNDRVFCNLFFDKDDIFTDALPDFVSTSDLSPRTCDSEVGDVWSVLDSNEFSSQEKERTKWKTATEVFYEAQDDVTTDFIAVTFLTRNPDSPHYDGIDTQMTICMSKLDFFCNRPTLVALIEFGLDLSLVNSGANIGDGINVSEAASSQGTEKPEESGFSIVKGLLGHGKGRVVFNLTMDIDSVSIYLNNEDGSQLAMFVQECFLLNIKVHPNSLYMDGTLGNLRLCDLSLGPDHSWGWLCDLRNQGVESLIKFTFQSYSVADDDYKGYDYSLHGQLSAVRIIFLYRFVQEITSYFMELGTPRTEEAIKLVDKVGDFEWLIQKYEVDGASSIKLDLSLDTPIIILPQHSSSKDFLQLDLGQLHLSNGFSWHGCQDEDPSAVHIDVLDIEVSGINMAVGINGLLGMPMIREEEGFNIHIRRSLRDVFRRVPTVYVDVRVGLLHCIMSDKEYNVILDCVYMNISEEPRLPPSFRDAPKDSMRIIADKVQLNSQILLSRTIAIISLEIHTALLDLRNGLDEESQLAHIALEGLWLSYRTTSLFETDIYLTIPKLSILDIRHDTKPEMRLMLGSSSDVSRQGICSYHSKMWSSNDVSNRCIGPVADAETPILTMLIMDYHQRSSSQSLVIRIQQPRILVVLDFLLPVVEFFVPALGVVTGREEMMHPENDPLTKCEDIILLESIYLQQSNVVYLSPQRRLIVDGCGIDEFIYDGCGGAIHLITDSELKNKSPGTLPIIILIGRGKKLRFKNVKFENGGLLRSCTYLGNDSSYSVSADDGVEISVVHSNSATDEESLIEFKKGSPKSADPTTGERTTSNQMKSTSFEIQVVSPEFTFYDSTKLFMDDSLLVEKLLRAKLDLNFMYAAKENDTWVRALVKDLTVEAGSGLMVLDPVDISGGYSSTKDKTNISIISSDIFIHLSLSVASLLLQLENQAMEALQFGNANPLATCSNYKQLWVSKRGNTSTYNLTFWRPQAPSNFVILGDCVTSRPVPPSQVVMAVSNTYGRVKKPVGFKLICSLSHLLRMEGECSTDANNECFLWMPVAPPGYSALGCVAQIGSQPPPNNVVYCIRSDLMSSTTFSDCIFSVLPNQSRLSGFSIWRVDNSVGSFCAHPSVDCPPKVNCLDLHQTLLSYSNMRIAMKSISKDSLGHGKEENNCSYRSSGWDIVRSLSKSSCLSISTPHFERMWWDKGSEFGRPVSIWRPLPRPSFSALGDCIVEGLEPPAFGLLFKCDKSELSARPVQFAKVAHIIRKGLDEAFIWYPIAPSGYVSLGCVITRTDELPNKELFCCPRMDIVKQTNIAEIPISRSSSSKGSNCLSIWKVENQACTFHASSDLKKPSNRLAYSIEDSVKPKTRENISVEMKLGCFSLTLLDNLYRMLTPLLDMTITNINLATHGRLDSISAALVCSIAASTFNRQLEAWEPLVEPFDGIFKVETFNMNEQSPPRFGKRLRVSTTTPVNVNASAANLESMTESIMSWRRQMVLEQKSCQKNEEPDLHSSSINGLMSSALEEDDLQRVIVENKLGCGVYLRKLEKSPETSELLQHDEQVSVTIPPPRFSNQLNSADASRETRYYVAIRIFEAKGLPIQDDGNAHDFFCALRLVVDMEAADQSKIFPQSARTRVRRVVSQENDETEGLVKWNEVFIFEVPEKVMAKVEVEVTNLAAKAGKGEMIGALSIPIGNGVNILQRVASIRMLQHSDVIQKSSSYPLRSKLCNGGSMDCGSLLLSTAFFERNNNVNFQGERRNTVTSDRDTGFCIGLDPNGPWECFGSLLPVAVVPRSINKKNFAFEVFIKNGRKHAILRPLAVVVNDTNIKMEVSTYPISMLHNSASGLGNCTTTETEEIFENQCYQPNSGWGNPDSSRNSDVEHWSTRNFSFSSKDFFEPPLLPGWRWTSTWTIEKSPFGDSDGWAYGPDFQSLKWPPRSPKSSSRTSLDFFRRRRWVRERQKIEDTEDMRNVFGVLIPGSSAILPWSSMQYDSELCLQVRPCAEYPGDEYRWGHTVNPESGSTSRTDQAVTDRNPLSRQSSTRYRNAPLTCSGLKLGQLEKKDIIMCCHTSSSSRQNFWLSVGTDASVLHTDLNSPIYDWKISINAPLKLENKLPCNADFAIWEKTVAGSLVERHRGVLLPSGSETIYSADLRRPIYLTLFLQGGWVLEKDAILIVDMFTLQHSSSFFIIHQQSRRKLRVNIERDMGGTDAATKIVRFFVPYWISNDTSLQLVYQVVEIEPLGNVQSESVPMTKTVKSAKLPLKHNSKMIDAHIPIPRKDSQILEVIVDSGESFVMLSPQDYMGRNGILPFSSRNDPSLSPRVGIAVAVHDSEYFSTGVSLTELENKGRIDIKAFTTNKAYYKLSALLTMASDRTKVVHFQHKILFVNRIGQRVSLKQFNSESEEWFHPSDPPKIFKWHSTSHTELLMLHIDGYKWSSPFSVENEGVMCVILKNDLENEQMNLRVEVRTGTQGSSFEVIFRLGSTFSSPYRIENRSMFLPLRIRQVDGSEDSWSSLPPNTAISFYWEDLGRQRLLEVLVDGSDPSSSEKFSIDKVIDHQPLQISGGRVRPLRLSVVKEGKIFVCKISDWMPDDEETIITHGSAPLTLSYSSGNDYSNESSSERELHVILELADIGLSIIDHTPEEILYLSIQFLLLSYSTGSGSGISRLKLQMRGIQVDNQLPFTPMPVLLRMQRVEDHINYILKFSLTKQASGSLDLCIYPYLGVQGPENSAFLVNIHEPIIWRLHEMFQQSKFSSIYGSETGDVPVDPIVQIGLLNISEVRFRVSMAMSPAQRPRGVLGFWSSLMTALGNTEHMPVRINQRFHEDICMRQSALITSAVSSIQKDLLSQPLQLLSGVDILGNASSALGHMSKGMAALSMDKKFILGRQKQESKGVEDIGDVIREGGGAFAKGLFRGVTGILTKPLEGAKSSGVEGFVQGVGKGIIGAAAQPVSGVLDFLSKTTEGANAVKMKLASALTSEEQLLRRRLARAIGGDSLLRPYDEYKATGQVILQLAESGTFLGQVDLFKVRGKFALSDAYEDHFLLPKGRIIVVTHRRVLLLQQSTNVAAQKKFNPAKDACSVLWDTLWDDLITMELANRKGDHPKSPPSILILYLRSRSADPKESTRIVECLHESQQALDVYSSIEKAMSTYGPNHSTETLKRKVKKPYSPRRMTVPFPAFPKELEFGPLNK</sequence>
<evidence type="ECO:0000256" key="2">
    <source>
        <dbReference type="ARBA" id="ARBA00022448"/>
    </source>
</evidence>
<feature type="region of interest" description="Disordered" evidence="4">
    <location>
        <begin position="3062"/>
        <end position="3090"/>
    </location>
</feature>
<dbReference type="InterPro" id="IPR009543">
    <property type="entry name" value="VPS13_VAB"/>
</dbReference>
<dbReference type="InterPro" id="IPR006614">
    <property type="entry name" value="Peroxin/Ferlin"/>
</dbReference>
<dbReference type="GO" id="GO:0006869">
    <property type="term" value="P:lipid transport"/>
    <property type="evidence" value="ECO:0007669"/>
    <property type="project" value="UniProtKB-KW"/>
</dbReference>
<dbReference type="EMBL" id="LR746268">
    <property type="protein sequence ID" value="CAA7396125.1"/>
    <property type="molecule type" value="Genomic_DNA"/>
</dbReference>
<feature type="compositionally biased region" description="Polar residues" evidence="4">
    <location>
        <begin position="3065"/>
        <end position="3090"/>
    </location>
</feature>
<dbReference type="Pfam" id="PF25037">
    <property type="entry name" value="VPS13_C"/>
    <property type="match status" value="1"/>
</dbReference>
<dbReference type="InterPro" id="IPR000008">
    <property type="entry name" value="C2_dom"/>
</dbReference>
<evidence type="ECO:0000256" key="1">
    <source>
        <dbReference type="ARBA" id="ARBA00006545"/>
    </source>
</evidence>
<feature type="domain" description="C2" evidence="5">
    <location>
        <begin position="2614"/>
        <end position="2756"/>
    </location>
</feature>
<dbReference type="InterPro" id="IPR056748">
    <property type="entry name" value="VPS13-like_C"/>
</dbReference>
<name>A0A7I8KGK2_SPIIN</name>
<organism evidence="6 7">
    <name type="scientific">Spirodela intermedia</name>
    <name type="common">Intermediate duckweed</name>
    <dbReference type="NCBI Taxonomy" id="51605"/>
    <lineage>
        <taxon>Eukaryota</taxon>
        <taxon>Viridiplantae</taxon>
        <taxon>Streptophyta</taxon>
        <taxon>Embryophyta</taxon>
        <taxon>Tracheophyta</taxon>
        <taxon>Spermatophyta</taxon>
        <taxon>Magnoliopsida</taxon>
        <taxon>Liliopsida</taxon>
        <taxon>Araceae</taxon>
        <taxon>Lemnoideae</taxon>
        <taxon>Spirodela</taxon>
    </lineage>
</organism>
<evidence type="ECO:0000313" key="6">
    <source>
        <dbReference type="EMBL" id="CAA7396125.1"/>
    </source>
</evidence>
<comment type="similarity">
    <text evidence="1">Belongs to the VPS13 family.</text>
</comment>
<evidence type="ECO:0000313" key="7">
    <source>
        <dbReference type="Proteomes" id="UP000663760"/>
    </source>
</evidence>